<feature type="compositionally biased region" description="Low complexity" evidence="6">
    <location>
        <begin position="723"/>
        <end position="732"/>
    </location>
</feature>
<reference evidence="7 8" key="1">
    <citation type="submission" date="2018-10" db="EMBL/GenBank/DDBJ databases">
        <title>Complete genome sequence of Malassezia restricta CBS 7877.</title>
        <authorList>
            <person name="Morand S.C."/>
            <person name="Bertignac M."/>
            <person name="Iltis A."/>
            <person name="Kolder I."/>
            <person name="Pirovano W."/>
            <person name="Jourdain R."/>
            <person name="Clavaud C."/>
        </authorList>
    </citation>
    <scope>NUCLEOTIDE SEQUENCE [LARGE SCALE GENOMIC DNA]</scope>
    <source>
        <strain evidence="7 8">CBS 7877</strain>
    </source>
</reference>
<name>A0A3G2S0V4_MALR7</name>
<dbReference type="OrthoDB" id="411857at2759"/>
<dbReference type="Pfam" id="PF13041">
    <property type="entry name" value="PPR_2"/>
    <property type="match status" value="1"/>
</dbReference>
<feature type="region of interest" description="Disordered" evidence="6">
    <location>
        <begin position="715"/>
        <end position="749"/>
    </location>
</feature>
<evidence type="ECO:0000256" key="4">
    <source>
        <dbReference type="ARBA" id="ARBA00044511"/>
    </source>
</evidence>
<evidence type="ECO:0000256" key="2">
    <source>
        <dbReference type="ARBA" id="ARBA00022737"/>
    </source>
</evidence>
<evidence type="ECO:0000313" key="8">
    <source>
        <dbReference type="Proteomes" id="UP000269793"/>
    </source>
</evidence>
<comment type="similarity">
    <text evidence="1">Belongs to the CCM1 family.</text>
</comment>
<comment type="function">
    <text evidence="3">Regulates mitochondrial small subunit maturation by controlling 15S rRNA 5'-end processing. Localizes to the 5' precursor of the 15S rRNA in a position that is subsequently occupied by mS47 in the mature yeast mtSSU. Uses structure and sequence-specific RNA recognition, binding to a single-stranded region of the precursor and specifically recognizing bases -6 to -1. The exchange of Ccm1 for mS47 is coupled to the irreversible removal of precursor rRNA that is accompanied by conformational changes of the mitoribosomal proteins uS5m and mS26. These conformational changes signal completion of 5'-end rRNA processing through protection of the mature 5'-end of the 15S rRNA and stabilization of mS47. The removal of the 5' precursor together with the dissociation of Ccm1 may be catalyzed by the 5'-3' exoribonuclease Pet127. Involved in the specific removal of group I introns in mitochondrial encoded transcripts.</text>
</comment>
<dbReference type="VEuPathDB" id="FungiDB:DNF11_0605"/>
<dbReference type="Pfam" id="PF01535">
    <property type="entry name" value="PPR"/>
    <property type="match status" value="1"/>
</dbReference>
<dbReference type="InterPro" id="IPR002885">
    <property type="entry name" value="PPR_rpt"/>
</dbReference>
<feature type="repeat" description="PPR" evidence="5">
    <location>
        <begin position="929"/>
        <end position="963"/>
    </location>
</feature>
<gene>
    <name evidence="7" type="primary">ppr5</name>
    <name evidence="7" type="ORF">DNF11_0605</name>
</gene>
<feature type="repeat" description="PPR" evidence="5">
    <location>
        <begin position="964"/>
        <end position="994"/>
    </location>
</feature>
<dbReference type="PROSITE" id="PS51375">
    <property type="entry name" value="PPR"/>
    <property type="match status" value="3"/>
</dbReference>
<sequence>MPLSAKLAGALARYTNELSSAVTAFAPMQCGAVPLESCLTEKESATSYTRHAPASIHFNPEAKASEEQTILAPRSILQRRYSVNLGSLFSKVHKEPVKQRRKSIATLFPDKIKQTTLGAVSISHNQKISKEELALITQVSPDANIDFILKEYQSLPLHGKSTAGAYKLLSNILSSHRSCVDVDALYEMYLSLKHYGPSPDGAIYAILVDQLCQRDLELVRHHGSSYGKDYFELALQVVCDGFYSRHLFNSSGPFNQLFRCMIPRGCIDKAIYVLSIMESCIGSVKDAESFSLLIQIFSSDTVPTFPGQSLEDRQRHCLYACIQIFQSFENIASILAQKEPRCMEFSEKKCVSVWLSMIDAYFLLGDVFGAVALFERMMAAHFQDCSIPPLDEQVVSHMVTGFVHVGDCRSAIQWLRHLDASHMPAPSSEALENIVRAALEDEPTQVVTSLRDIAQILLSRNVLDENLYDAASLCVTNFAERLGMRIVQESLNASDLASCYKAMEELAERLFQLYDASHILVTSEQTKPVSAVLNLAAQKSLHGHAEHASALFRLCMLALRFGDPSSPAIVSLLCDACHLPMAIADAAASAPHRLSDACVRLIAFSTLVLPALEGLSGSLVATTQSAVVRQYEAASRDLNNNLAPLDLDETAWKRIVDAFCSAEQSSPSAFPGPDGYTGLGKLLSELSRLPHRPQLNVDNITAMLTEKYGPDGASVTHGWTNPSSKSSHASFPSRKKFSNSQSNTLVRKTPHPDTVRHLYVEGLLSPDLPVIKSLDHSLSHDIQNQCRSHGSQLDVSAVHNRLMASVAQGLYPTPSSLGSMINVMGRNGQVDRIDELYKLGLHALTFKHCDMQWRIWQWTHLEDCMMTALSHATLEDRANIHRLRIIALGKAPSASAYAALIATIQERTDDAVVAEELFNESQKLGVRPNTYLYNTIISKLSRARKAEQALRLFDEMQKSNLRPSSVTYGAAINACVRTGDESRATQLFAEMESQPMFQPRVPPYNTMIQYYVHSVRNRDKALLYYEKMQHAGVRPSAHTYKLLLDAWGTIEPIQPERQQALFARLSADRLVGVQGTHWASLIHTQGVVLRDLDQAKEIFDSIADRAPTVPRGKSFTSTVPDAVVYEALFAVFVAHGRTDLMPIYLSRMVSQGIWPTAYIANFLIKGYAQDGPMGLVEARRVFDAMIDPPAGIAASGNHLPRHHGAGALGMRRERIAIRSDTSSNELDRANVLGALVNREPSTYEAMIGAELAYGHIDRAQKILTRMKARAFPAALLNRAQAMFDRV</sequence>
<dbReference type="NCBIfam" id="TIGR00756">
    <property type="entry name" value="PPR"/>
    <property type="match status" value="1"/>
</dbReference>
<feature type="repeat" description="PPR" evidence="5">
    <location>
        <begin position="1000"/>
        <end position="1035"/>
    </location>
</feature>
<keyword evidence="2" id="KW-0677">Repeat</keyword>
<dbReference type="STRING" id="425264.A0A3G2S0V4"/>
<evidence type="ECO:0000256" key="5">
    <source>
        <dbReference type="PROSITE-ProRule" id="PRU00708"/>
    </source>
</evidence>
<dbReference type="EMBL" id="CP033148">
    <property type="protein sequence ID" value="AYO41555.1"/>
    <property type="molecule type" value="Genomic_DNA"/>
</dbReference>
<dbReference type="PANTHER" id="PTHR47447:SF17">
    <property type="entry name" value="OS12G0638900 PROTEIN"/>
    <property type="match status" value="1"/>
</dbReference>
<dbReference type="Pfam" id="PF13812">
    <property type="entry name" value="PPR_3"/>
    <property type="match status" value="1"/>
</dbReference>
<comment type="subunit">
    <text evidence="4">Binds to mitochondrial small subunit 15S rRNA.</text>
</comment>
<proteinExistence type="inferred from homology"/>
<dbReference type="PANTHER" id="PTHR47447">
    <property type="entry name" value="OS03G0856100 PROTEIN"/>
    <property type="match status" value="1"/>
</dbReference>
<protein>
    <submittedName>
        <fullName evidence="7">Pentatricopeptide repeat-containing protein 5, mitochondrial</fullName>
    </submittedName>
</protein>
<evidence type="ECO:0000256" key="6">
    <source>
        <dbReference type="SAM" id="MobiDB-lite"/>
    </source>
</evidence>
<dbReference type="Gene3D" id="1.25.40.10">
    <property type="entry name" value="Tetratricopeptide repeat domain"/>
    <property type="match status" value="3"/>
</dbReference>
<dbReference type="Proteomes" id="UP000269793">
    <property type="component" value="Chromosome I"/>
</dbReference>
<evidence type="ECO:0000313" key="7">
    <source>
        <dbReference type="EMBL" id="AYO41555.1"/>
    </source>
</evidence>
<evidence type="ECO:0000256" key="3">
    <source>
        <dbReference type="ARBA" id="ARBA00044493"/>
    </source>
</evidence>
<keyword evidence="8" id="KW-1185">Reference proteome</keyword>
<dbReference type="InterPro" id="IPR011990">
    <property type="entry name" value="TPR-like_helical_dom_sf"/>
</dbReference>
<evidence type="ECO:0000256" key="1">
    <source>
        <dbReference type="ARBA" id="ARBA00006192"/>
    </source>
</evidence>
<organism evidence="7 8">
    <name type="scientific">Malassezia restricta (strain ATCC 96810 / NBRC 103918 / CBS 7877)</name>
    <name type="common">Seborrheic dermatitis infection agent</name>
    <dbReference type="NCBI Taxonomy" id="425264"/>
    <lineage>
        <taxon>Eukaryota</taxon>
        <taxon>Fungi</taxon>
        <taxon>Dikarya</taxon>
        <taxon>Basidiomycota</taxon>
        <taxon>Ustilaginomycotina</taxon>
        <taxon>Malasseziomycetes</taxon>
        <taxon>Malasseziales</taxon>
        <taxon>Malasseziaceae</taxon>
        <taxon>Malassezia</taxon>
    </lineage>
</organism>
<accession>A0A3G2S0V4</accession>